<reference evidence="2 3" key="1">
    <citation type="journal article" date="2011" name="Stand. Genomic Sci.">
        <title>Non-contiguous finished genome sequence and contextual data of the filamentous soil bacterium Ktedonobacter racemifer type strain (SOSP1-21).</title>
        <authorList>
            <person name="Chang Y.J."/>
            <person name="Land M."/>
            <person name="Hauser L."/>
            <person name="Chertkov O."/>
            <person name="Del Rio T.G."/>
            <person name="Nolan M."/>
            <person name="Copeland A."/>
            <person name="Tice H."/>
            <person name="Cheng J.F."/>
            <person name="Lucas S."/>
            <person name="Han C."/>
            <person name="Goodwin L."/>
            <person name="Pitluck S."/>
            <person name="Ivanova N."/>
            <person name="Ovchinikova G."/>
            <person name="Pati A."/>
            <person name="Chen A."/>
            <person name="Palaniappan K."/>
            <person name="Mavromatis K."/>
            <person name="Liolios K."/>
            <person name="Brettin T."/>
            <person name="Fiebig A."/>
            <person name="Rohde M."/>
            <person name="Abt B."/>
            <person name="Goker M."/>
            <person name="Detter J.C."/>
            <person name="Woyke T."/>
            <person name="Bristow J."/>
            <person name="Eisen J.A."/>
            <person name="Markowitz V."/>
            <person name="Hugenholtz P."/>
            <person name="Kyrpides N.C."/>
            <person name="Klenk H.P."/>
            <person name="Lapidus A."/>
        </authorList>
    </citation>
    <scope>NUCLEOTIDE SEQUENCE [LARGE SCALE GENOMIC DNA]</scope>
    <source>
        <strain evidence="3">DSM 44963</strain>
    </source>
</reference>
<proteinExistence type="predicted"/>
<dbReference type="OrthoDB" id="155122at2"/>
<evidence type="ECO:0008006" key="4">
    <source>
        <dbReference type="Google" id="ProtNLM"/>
    </source>
</evidence>
<feature type="transmembrane region" description="Helical" evidence="1">
    <location>
        <begin position="279"/>
        <end position="301"/>
    </location>
</feature>
<evidence type="ECO:0000313" key="3">
    <source>
        <dbReference type="Proteomes" id="UP000004508"/>
    </source>
</evidence>
<gene>
    <name evidence="2" type="ORF">Krac_4773</name>
</gene>
<feature type="transmembrane region" description="Helical" evidence="1">
    <location>
        <begin position="218"/>
        <end position="236"/>
    </location>
</feature>
<protein>
    <recommendedName>
        <fullName evidence="4">Glycosyltransferase RgtA/B/C/D-like domain-containing protein</fullName>
    </recommendedName>
</protein>
<keyword evidence="1" id="KW-0812">Transmembrane</keyword>
<keyword evidence="3" id="KW-1185">Reference proteome</keyword>
<name>D6TTM6_KTERA</name>
<feature type="transmembrane region" description="Helical" evidence="1">
    <location>
        <begin position="480"/>
        <end position="497"/>
    </location>
</feature>
<feature type="transmembrane region" description="Helical" evidence="1">
    <location>
        <begin position="360"/>
        <end position="383"/>
    </location>
</feature>
<organism evidence="2 3">
    <name type="scientific">Ktedonobacter racemifer DSM 44963</name>
    <dbReference type="NCBI Taxonomy" id="485913"/>
    <lineage>
        <taxon>Bacteria</taxon>
        <taxon>Bacillati</taxon>
        <taxon>Chloroflexota</taxon>
        <taxon>Ktedonobacteria</taxon>
        <taxon>Ktedonobacterales</taxon>
        <taxon>Ktedonobacteraceae</taxon>
        <taxon>Ktedonobacter</taxon>
    </lineage>
</organism>
<evidence type="ECO:0000313" key="2">
    <source>
        <dbReference type="EMBL" id="EFH83777.1"/>
    </source>
</evidence>
<sequence>MSVDEHNVVVPPPASNGKIINKVAANETFLASPADNAVQTQEKRWYTWLLSPLWLCLLVAVIIRIWLIMRTHGTLDGDEALLGIQAEHILQGERPIYFYGIPYFGSLEAYVAAILFAIFGPSVTALRAETTAFSLVLVSLTWWLASLLAKAARLPLYARRCFIIVAALVAALPPLYDGIVELRTGGGWIESFVLMLLLLISVYRLTTRWHEGAYNRELALRWAGVGFIVGFSMWIYPLVSVAIVAAALWVIIDRFAEIIKRVRASEPIPIALMHSLKGLLLAVTAIPACVVGFTPGIIWGATHQWQNIRYIFGLGGGWTIHRLHTVAQVASSYTTCVGPRIISGATPLESGLLTVIHSPLLIIGVLCTLGSVVLIAGSFIWHYPVLLRARRLATLPALFGTASAVLFCVSSASASILISCQDDFGGRYAAPLVMALPFFFATIFTLLSMSIYEKRPGRQTGGATHATDVQLSSGTSRQRTSVALVGLFVLLFAYLAGQTTTYGLTNPDLAFQSPWCTIAPANYEPIIAYMEQEHIQYAWATNLLAYPISFKTNNKIIMADPVAIMHPDAIINRIPSYTDAVNNADRPSFLIFVKHGDPHPDLLQVLDGEHVTYKTALFPSQPGVDVMVVTPLSRTISLLESNNLDIFYCSAR</sequence>
<feature type="transmembrane region" description="Helical" evidence="1">
    <location>
        <begin position="96"/>
        <end position="119"/>
    </location>
</feature>
<dbReference type="EMBL" id="ADVG01000003">
    <property type="protein sequence ID" value="EFH83777.1"/>
    <property type="molecule type" value="Genomic_DNA"/>
</dbReference>
<comment type="caution">
    <text evidence="2">The sequence shown here is derived from an EMBL/GenBank/DDBJ whole genome shotgun (WGS) entry which is preliminary data.</text>
</comment>
<feature type="transmembrane region" description="Helical" evidence="1">
    <location>
        <begin position="395"/>
        <end position="418"/>
    </location>
</feature>
<dbReference type="Proteomes" id="UP000004508">
    <property type="component" value="Unassembled WGS sequence"/>
</dbReference>
<dbReference type="RefSeq" id="WP_007914741.1">
    <property type="nucleotide sequence ID" value="NZ_ADVG01000003.1"/>
</dbReference>
<keyword evidence="1" id="KW-0472">Membrane</keyword>
<accession>D6TTM6</accession>
<feature type="transmembrane region" description="Helical" evidence="1">
    <location>
        <begin position="156"/>
        <end position="176"/>
    </location>
</feature>
<dbReference type="eggNOG" id="COG1807">
    <property type="taxonomic scope" value="Bacteria"/>
</dbReference>
<keyword evidence="1" id="KW-1133">Transmembrane helix</keyword>
<feature type="transmembrane region" description="Helical" evidence="1">
    <location>
        <begin position="430"/>
        <end position="452"/>
    </location>
</feature>
<dbReference type="InParanoid" id="D6TTM6"/>
<feature type="transmembrane region" description="Helical" evidence="1">
    <location>
        <begin position="242"/>
        <end position="259"/>
    </location>
</feature>
<dbReference type="AlphaFoldDB" id="D6TTM6"/>
<evidence type="ECO:0000256" key="1">
    <source>
        <dbReference type="SAM" id="Phobius"/>
    </source>
</evidence>
<feature type="transmembrane region" description="Helical" evidence="1">
    <location>
        <begin position="45"/>
        <end position="67"/>
    </location>
</feature>
<feature type="transmembrane region" description="Helical" evidence="1">
    <location>
        <begin position="188"/>
        <end position="206"/>
    </location>
</feature>
<feature type="transmembrane region" description="Helical" evidence="1">
    <location>
        <begin position="131"/>
        <end position="149"/>
    </location>
</feature>